<evidence type="ECO:0000313" key="4">
    <source>
        <dbReference type="Proteomes" id="UP000304540"/>
    </source>
</evidence>
<gene>
    <name evidence="1" type="ORF">ERS021218_02118</name>
    <name evidence="2" type="ORF">SAMEA3381574_02036</name>
</gene>
<reference evidence="2 4" key="2">
    <citation type="submission" date="2019-04" db="EMBL/GenBank/DDBJ databases">
        <authorList>
            <consortium name="Pathogen Informatics"/>
        </authorList>
    </citation>
    <scope>NUCLEOTIDE SEQUENCE [LARGE SCALE GENOMIC DNA]</scope>
    <source>
        <strain evidence="2 4">GPSC232</strain>
    </source>
</reference>
<evidence type="ECO:0000313" key="2">
    <source>
        <dbReference type="EMBL" id="VRI37955.1"/>
    </source>
</evidence>
<sequence length="156" mass="18059">MENLDNQEITITRGELKQLISDAIRENGKVTSNTIFNKSTSILKRKSELHLKYPILRKMVELSASIYHPDPYRFEFASINRFNQAPSFKRIGSANQLHEIARKFALLCFGVDTNTDLSASDEEKAVSIYSEVIEIFFNNYEKHLEDKFGGDKWQKH</sequence>
<name>A0A0U0AW63_STREE</name>
<dbReference type="RefSeq" id="WP_050091539.1">
    <property type="nucleotide sequence ID" value="NZ_CFFL01000004.1"/>
</dbReference>
<dbReference type="EMBL" id="CRVC01000040">
    <property type="protein sequence ID" value="COR96377.1"/>
    <property type="molecule type" value="Genomic_DNA"/>
</dbReference>
<protein>
    <submittedName>
        <fullName evidence="1">Uncharacterized protein</fullName>
    </submittedName>
</protein>
<reference evidence="1 3" key="1">
    <citation type="submission" date="2015-03" db="EMBL/GenBank/DDBJ databases">
        <authorList>
            <person name="Murphy D."/>
        </authorList>
    </citation>
    <scope>NUCLEOTIDE SEQUENCE [LARGE SCALE GENOMIC DNA]</scope>
    <source>
        <strain evidence="1 3">SMRU1708</strain>
    </source>
</reference>
<dbReference type="EMBL" id="CABABW010000029">
    <property type="protein sequence ID" value="VRI37955.1"/>
    <property type="molecule type" value="Genomic_DNA"/>
</dbReference>
<dbReference type="Proteomes" id="UP000304540">
    <property type="component" value="Unassembled WGS sequence"/>
</dbReference>
<organism evidence="1 3">
    <name type="scientific">Streptococcus pneumoniae</name>
    <dbReference type="NCBI Taxonomy" id="1313"/>
    <lineage>
        <taxon>Bacteria</taxon>
        <taxon>Bacillati</taxon>
        <taxon>Bacillota</taxon>
        <taxon>Bacilli</taxon>
        <taxon>Lactobacillales</taxon>
        <taxon>Streptococcaceae</taxon>
        <taxon>Streptococcus</taxon>
    </lineage>
</organism>
<accession>A0A0U0AW63</accession>
<dbReference type="Proteomes" id="UP000046095">
    <property type="component" value="Unassembled WGS sequence"/>
</dbReference>
<dbReference type="AlphaFoldDB" id="A0A0U0AW63"/>
<proteinExistence type="predicted"/>
<evidence type="ECO:0000313" key="3">
    <source>
        <dbReference type="Proteomes" id="UP000046095"/>
    </source>
</evidence>
<evidence type="ECO:0000313" key="1">
    <source>
        <dbReference type="EMBL" id="COR96377.1"/>
    </source>
</evidence>